<comment type="caution">
    <text evidence="2">The sequence shown here is derived from an EMBL/GenBank/DDBJ whole genome shotgun (WGS) entry which is preliminary data.</text>
</comment>
<dbReference type="EMBL" id="CAMXCT020002684">
    <property type="protein sequence ID" value="CAL1153216.1"/>
    <property type="molecule type" value="Genomic_DNA"/>
</dbReference>
<feature type="region of interest" description="Disordered" evidence="1">
    <location>
        <begin position="554"/>
        <end position="573"/>
    </location>
</feature>
<dbReference type="AlphaFoldDB" id="A0A9P1CYU1"/>
<reference evidence="2" key="1">
    <citation type="submission" date="2022-10" db="EMBL/GenBank/DDBJ databases">
        <authorList>
            <person name="Chen Y."/>
            <person name="Dougan E. K."/>
            <person name="Chan C."/>
            <person name="Rhodes N."/>
            <person name="Thang M."/>
        </authorList>
    </citation>
    <scope>NUCLEOTIDE SEQUENCE</scope>
</reference>
<dbReference type="Proteomes" id="UP001152797">
    <property type="component" value="Unassembled WGS sequence"/>
</dbReference>
<evidence type="ECO:0000313" key="2">
    <source>
        <dbReference type="EMBL" id="CAI3999841.1"/>
    </source>
</evidence>
<dbReference type="OrthoDB" id="484172at2759"/>
<sequence>MDNEESMKAPLLSAAARAALAAFPAAQFFAPGGKRAPAGFQPQRRGILDLYSGDAGVARALSRKYGVWVLTFGFDHGPGQDLLNEEVQQKIFAALEAESFLGVGAAPDCSSFSRAVTPAVRDTEHPFGKPFISENMEKKVRVGNAHAAFMLRILQWCEDHEMPYWAENPDGSFLWLLPPWIQTGIGSCARSYRFDQCRYGTPWRKRTRVVTNTRLAGLRELCLGCHSHLHLRGKSTQNSVCWTKVAQVYPKTLCERLADALADAAGLLPMRRRLDTASCARCLTARVGEASHPGPARPRDHGPRNPQLLQDMRLVEPQTAARQDKLWLELEQWLRERLSPDTLSQLFLCPALAVNVLQAYGMYLFESGRRLYELRYTLIAVQNNFPHMRMLMGPAWAVVSKWEMVQPLQHRLPLPECDLLLPSDLLETDTGVAFLRVRQPKTRFRGRGGAVLAYRRGEPITDILWRMRLLSLPTLSSYLQELAADSMITHLPPRVRHRIHQVATLFPLTLQSLGSATGVQAHGSLFDAAETLHGSLFDAAETLRGFPDLLPVASTEEESEKDKNRHLAGQDPN</sequence>
<evidence type="ECO:0000256" key="1">
    <source>
        <dbReference type="SAM" id="MobiDB-lite"/>
    </source>
</evidence>
<dbReference type="EMBL" id="CAMXCT030002684">
    <property type="protein sequence ID" value="CAL4787153.1"/>
    <property type="molecule type" value="Genomic_DNA"/>
</dbReference>
<reference evidence="3" key="2">
    <citation type="submission" date="2024-04" db="EMBL/GenBank/DDBJ databases">
        <authorList>
            <person name="Chen Y."/>
            <person name="Shah S."/>
            <person name="Dougan E. K."/>
            <person name="Thang M."/>
            <person name="Chan C."/>
        </authorList>
    </citation>
    <scope>NUCLEOTIDE SEQUENCE [LARGE SCALE GENOMIC DNA]</scope>
</reference>
<protein>
    <submittedName>
        <fullName evidence="2">Uncharacterized protein</fullName>
    </submittedName>
</protein>
<evidence type="ECO:0000313" key="4">
    <source>
        <dbReference type="Proteomes" id="UP001152797"/>
    </source>
</evidence>
<accession>A0A9P1CYU1</accession>
<proteinExistence type="predicted"/>
<name>A0A9P1CYU1_9DINO</name>
<keyword evidence="4" id="KW-1185">Reference proteome</keyword>
<gene>
    <name evidence="2" type="ORF">C1SCF055_LOCUS26007</name>
</gene>
<organism evidence="2">
    <name type="scientific">Cladocopium goreaui</name>
    <dbReference type="NCBI Taxonomy" id="2562237"/>
    <lineage>
        <taxon>Eukaryota</taxon>
        <taxon>Sar</taxon>
        <taxon>Alveolata</taxon>
        <taxon>Dinophyceae</taxon>
        <taxon>Suessiales</taxon>
        <taxon>Symbiodiniaceae</taxon>
        <taxon>Cladocopium</taxon>
    </lineage>
</organism>
<dbReference type="EMBL" id="CAMXCT010002684">
    <property type="protein sequence ID" value="CAI3999841.1"/>
    <property type="molecule type" value="Genomic_DNA"/>
</dbReference>
<evidence type="ECO:0000313" key="3">
    <source>
        <dbReference type="EMBL" id="CAL1153216.1"/>
    </source>
</evidence>